<sequence>MKETVYKSLIFSLLITNIWTVLIFFIYFFESPGWFQGFTTLTIFIYSCWIIAALGILAIIISFIKKWFSAQLKIFLLVLIAWLNSFFSILLLIVTLLEIVGCEGIFEFYLFSNLIVSIAALLIIKKIFKNHVNLK</sequence>
<evidence type="ECO:0000313" key="2">
    <source>
        <dbReference type="EMBL" id="PXY44463.1"/>
    </source>
</evidence>
<feature type="transmembrane region" description="Helical" evidence="1">
    <location>
        <begin position="108"/>
        <end position="128"/>
    </location>
</feature>
<feature type="transmembrane region" description="Helical" evidence="1">
    <location>
        <begin position="75"/>
        <end position="96"/>
    </location>
</feature>
<comment type="caution">
    <text evidence="2">The sequence shown here is derived from an EMBL/GenBank/DDBJ whole genome shotgun (WGS) entry which is preliminary data.</text>
</comment>
<feature type="transmembrane region" description="Helical" evidence="1">
    <location>
        <begin position="9"/>
        <end position="29"/>
    </location>
</feature>
<dbReference type="Proteomes" id="UP000247681">
    <property type="component" value="Unassembled WGS sequence"/>
</dbReference>
<evidence type="ECO:0000313" key="3">
    <source>
        <dbReference type="Proteomes" id="UP000247681"/>
    </source>
</evidence>
<protein>
    <submittedName>
        <fullName evidence="2">Uncharacterized protein</fullName>
    </submittedName>
</protein>
<reference evidence="2 3" key="1">
    <citation type="submission" date="2018-05" db="EMBL/GenBank/DDBJ databases">
        <title>Flavobacterium sp. strain IMCC34758, incomplete genome.</title>
        <authorList>
            <person name="Joung Y."/>
        </authorList>
    </citation>
    <scope>NUCLEOTIDE SEQUENCE [LARGE SCALE GENOMIC DNA]</scope>
    <source>
        <strain evidence="2 3">IMCC34758</strain>
    </source>
</reference>
<dbReference type="AlphaFoldDB" id="A0A2V4C2Y7"/>
<dbReference type="EMBL" id="QJHL01000003">
    <property type="protein sequence ID" value="PXY44463.1"/>
    <property type="molecule type" value="Genomic_DNA"/>
</dbReference>
<organism evidence="2 3">
    <name type="scientific">Flavobacterium hydrophilum</name>
    <dbReference type="NCBI Taxonomy" id="2211445"/>
    <lineage>
        <taxon>Bacteria</taxon>
        <taxon>Pseudomonadati</taxon>
        <taxon>Bacteroidota</taxon>
        <taxon>Flavobacteriia</taxon>
        <taxon>Flavobacteriales</taxon>
        <taxon>Flavobacteriaceae</taxon>
        <taxon>Flavobacterium</taxon>
    </lineage>
</organism>
<keyword evidence="1" id="KW-1133">Transmembrane helix</keyword>
<dbReference type="RefSeq" id="WP_110347190.1">
    <property type="nucleotide sequence ID" value="NZ_QJHL01000003.1"/>
</dbReference>
<accession>A0A2V4C2Y7</accession>
<keyword evidence="3" id="KW-1185">Reference proteome</keyword>
<evidence type="ECO:0000256" key="1">
    <source>
        <dbReference type="SAM" id="Phobius"/>
    </source>
</evidence>
<proteinExistence type="predicted"/>
<gene>
    <name evidence="2" type="ORF">DMB68_13425</name>
</gene>
<keyword evidence="1" id="KW-0812">Transmembrane</keyword>
<keyword evidence="1" id="KW-0472">Membrane</keyword>
<name>A0A2V4C2Y7_9FLAO</name>
<feature type="transmembrane region" description="Helical" evidence="1">
    <location>
        <begin position="41"/>
        <end position="63"/>
    </location>
</feature>
<dbReference type="OrthoDB" id="9947819at2"/>